<dbReference type="InterPro" id="IPR003661">
    <property type="entry name" value="HisK_dim/P_dom"/>
</dbReference>
<dbReference type="PROSITE" id="PS50109">
    <property type="entry name" value="HIS_KIN"/>
    <property type="match status" value="1"/>
</dbReference>
<feature type="transmembrane region" description="Helical" evidence="10">
    <location>
        <begin position="403"/>
        <end position="423"/>
    </location>
</feature>
<keyword evidence="14" id="KW-1185">Reference proteome</keyword>
<dbReference type="RefSeq" id="WP_077921973.1">
    <property type="nucleotide sequence ID" value="NZ_SBLB01000011.1"/>
</dbReference>
<dbReference type="Gene3D" id="6.10.340.10">
    <property type="match status" value="1"/>
</dbReference>
<evidence type="ECO:0000256" key="4">
    <source>
        <dbReference type="ARBA" id="ARBA00022553"/>
    </source>
</evidence>
<keyword evidence="6" id="KW-0547">Nucleotide-binding</keyword>
<keyword evidence="9" id="KW-0902">Two-component regulatory system</keyword>
<dbReference type="CDD" id="cd06225">
    <property type="entry name" value="HAMP"/>
    <property type="match status" value="1"/>
</dbReference>
<dbReference type="EMBL" id="SBLB01000011">
    <property type="protein sequence ID" value="RYC66832.1"/>
    <property type="molecule type" value="Genomic_DNA"/>
</dbReference>
<evidence type="ECO:0000256" key="3">
    <source>
        <dbReference type="ARBA" id="ARBA00012438"/>
    </source>
</evidence>
<feature type="transmembrane region" description="Helical" evidence="10">
    <location>
        <begin position="243"/>
        <end position="266"/>
    </location>
</feature>
<name>A0A4Q2UEU3_9BACT</name>
<dbReference type="PRINTS" id="PR00344">
    <property type="entry name" value="BCTRLSENSOR"/>
</dbReference>
<dbReference type="PANTHER" id="PTHR43065">
    <property type="entry name" value="SENSOR HISTIDINE KINASE"/>
    <property type="match status" value="1"/>
</dbReference>
<evidence type="ECO:0000313" key="13">
    <source>
        <dbReference type="EMBL" id="RYC66832.1"/>
    </source>
</evidence>
<evidence type="ECO:0000256" key="2">
    <source>
        <dbReference type="ARBA" id="ARBA00004370"/>
    </source>
</evidence>
<dbReference type="SMART" id="SM00388">
    <property type="entry name" value="HisKA"/>
    <property type="match status" value="1"/>
</dbReference>
<evidence type="ECO:0000256" key="6">
    <source>
        <dbReference type="ARBA" id="ARBA00022741"/>
    </source>
</evidence>
<dbReference type="Pfam" id="PF02518">
    <property type="entry name" value="HATPase_c"/>
    <property type="match status" value="1"/>
</dbReference>
<dbReference type="InterPro" id="IPR004358">
    <property type="entry name" value="Sig_transdc_His_kin-like_C"/>
</dbReference>
<keyword evidence="8" id="KW-0067">ATP-binding</keyword>
<evidence type="ECO:0000259" key="11">
    <source>
        <dbReference type="PROSITE" id="PS50109"/>
    </source>
</evidence>
<dbReference type="Pfam" id="PF00512">
    <property type="entry name" value="HisKA"/>
    <property type="match status" value="1"/>
</dbReference>
<dbReference type="GO" id="GO:0000155">
    <property type="term" value="F:phosphorelay sensor kinase activity"/>
    <property type="evidence" value="ECO:0007669"/>
    <property type="project" value="InterPro"/>
</dbReference>
<evidence type="ECO:0000256" key="7">
    <source>
        <dbReference type="ARBA" id="ARBA00022777"/>
    </source>
</evidence>
<keyword evidence="7 13" id="KW-0418">Kinase</keyword>
<dbReference type="PROSITE" id="PS50885">
    <property type="entry name" value="HAMP"/>
    <property type="match status" value="1"/>
</dbReference>
<feature type="transmembrane region" description="Helical" evidence="10">
    <location>
        <begin position="286"/>
        <end position="304"/>
    </location>
</feature>
<evidence type="ECO:0000256" key="1">
    <source>
        <dbReference type="ARBA" id="ARBA00000085"/>
    </source>
</evidence>
<evidence type="ECO:0000256" key="5">
    <source>
        <dbReference type="ARBA" id="ARBA00022679"/>
    </source>
</evidence>
<feature type="transmembrane region" description="Helical" evidence="10">
    <location>
        <begin position="7"/>
        <end position="27"/>
    </location>
</feature>
<dbReference type="InterPro" id="IPR036097">
    <property type="entry name" value="HisK_dim/P_sf"/>
</dbReference>
<feature type="domain" description="HAMP" evidence="12">
    <location>
        <begin position="982"/>
        <end position="1034"/>
    </location>
</feature>
<dbReference type="CDD" id="cd00082">
    <property type="entry name" value="HisKA"/>
    <property type="match status" value="1"/>
</dbReference>
<feature type="transmembrane region" description="Helical" evidence="10">
    <location>
        <begin position="366"/>
        <end position="391"/>
    </location>
</feature>
<reference evidence="13 14" key="1">
    <citation type="submission" date="2019-01" db="EMBL/GenBank/DDBJ databases">
        <title>Spirosoma flava sp. nov., a propanil-degrading bacterium isolated from herbicide-contaminated soil.</title>
        <authorList>
            <person name="Zhang L."/>
            <person name="Jiang J.-D."/>
        </authorList>
    </citation>
    <scope>NUCLEOTIDE SEQUENCE [LARGE SCALE GENOMIC DNA]</scope>
    <source>
        <strain evidence="13 14">TY50</strain>
    </source>
</reference>
<sequence length="1283" mass="146633">MKRIEQHIFLILAVLAVGLSVLCYFLLERNAPAATDEQYLSTVQQRVKEEMAVSTEELDRISTLLGQQPKAPFATLNLTTRYPFYVFRNGQLFYWSDHRFIPDYKRIQDVRDPKLVDFEQGRYLVSHRRVLSGSVVNDVFSLVNVYRYYRNTNAYLKSGYSASLFALDPKSVSAERRQPYQAIYDNASVFLFSVEPPRVDVYRNHSTPVNTIILATIGIIFLGLYILQVILGLRQRRLYELGFAWLAAYLLLLRALMLYFGVPFLFIESDLFNPKFYASSVLVPSLGDLLLNVLVVAILALYWVNYYFRSATYTALLRLPEWGKAIVSVGCVIASYVVFAFCYSELNNIYEKSQFTLDITLNIHFSFLKVMCLLVFIGVSFVYFLLVHLLASLFLRYNRIARVGRGILLILLGTLVTALLAYLLSWPLITIYGVNGLYFMLIYIGKFPRTLYTFRYKTSIYLFLAAFVCAVTTAYVVYTQEIRKQLVHERAFAAQLLAENDEFGEFLMSKALESVVRDTEIEHALRSDTLLVRERIQQRIKTLHLDKYFDKYDIEVFSFKADGRPLDVSPNAVSLADLTTRYRKPAYRTNYAGIYFVNEADNQFLKQYLCFMTVRQLGRSLYMDEGVKAAPRDSVGYIVLDMRLRNERVKSVYPELLVDTKFTKDPDEQEYSYGFFDRIRKTNSTGLPQYRLVYSTGSYNYERKMPASLLNDPRLYTEGVATNQYQHVALQGRDGRLLVVSSDEYPFRNIFSNFSFLYLLLVLTVIAVIVAYAINYSFTQFSINYSTRIQILLNVAFFLPLLLVIIIILSVISSNYITNQESTYISNTRNIAANFVTYLDEHLVANKRSKASMEEELSKIARDADIDINLFDTQGRLYTSTRPLMYANGYLSKQINPKAYIRVIEEKENQILLDESLGTKHYRTAYAGIKSYDGKLLGVLSIPYFYARPELDRQIIEVIASALSIFTALFLFFLVLSYFASHVLTKPLRLLTQKIRKTNLDRPNDPLPWRSDDEIGLLIREYNRMLVKLEESKQALAQNEKQSAWREMAKQVAHEIKNPLTPMKLTLQHLQRTFPNTNGSDGSLGANESATRRVIQRTFDSLLDQIDNLSDIATSFSDFAKMPLPINETFEVTAVLNKAADLYADDQRITLRRQVVNGPVMAIGDRQLIGRILTNLIINGIQSVPLDRKPVLDLRLYTNDDEVQIEIHDNGAGIPEAIHTKVFLPNFSTKRGGSGLGLAIAKRGVEHAGGSIWFETTEGVGTSFFVSLPLASVALPSINQPVS</sequence>
<comment type="subcellular location">
    <subcellularLocation>
        <location evidence="2">Membrane</location>
    </subcellularLocation>
</comment>
<dbReference type="Gene3D" id="3.30.565.10">
    <property type="entry name" value="Histidine kinase-like ATPase, C-terminal domain"/>
    <property type="match status" value="1"/>
</dbReference>
<dbReference type="Gene3D" id="1.10.287.130">
    <property type="match status" value="1"/>
</dbReference>
<evidence type="ECO:0000256" key="9">
    <source>
        <dbReference type="ARBA" id="ARBA00023012"/>
    </source>
</evidence>
<feature type="transmembrane region" description="Helical" evidence="10">
    <location>
        <begin position="460"/>
        <end position="478"/>
    </location>
</feature>
<keyword evidence="5" id="KW-0808">Transferase</keyword>
<dbReference type="EC" id="2.7.13.3" evidence="3"/>
<accession>A0A4Q2UEU3</accession>
<dbReference type="InterPro" id="IPR003660">
    <property type="entry name" value="HAMP_dom"/>
</dbReference>
<gene>
    <name evidence="13" type="ORF">EQG79_27405</name>
</gene>
<feature type="domain" description="Histidine kinase" evidence="11">
    <location>
        <begin position="1051"/>
        <end position="1272"/>
    </location>
</feature>
<feature type="transmembrane region" description="Helical" evidence="10">
    <location>
        <begin position="325"/>
        <end position="346"/>
    </location>
</feature>
<dbReference type="InterPro" id="IPR005467">
    <property type="entry name" value="His_kinase_dom"/>
</dbReference>
<dbReference type="InterPro" id="IPR036890">
    <property type="entry name" value="HATPase_C_sf"/>
</dbReference>
<evidence type="ECO:0000259" key="12">
    <source>
        <dbReference type="PROSITE" id="PS50885"/>
    </source>
</evidence>
<dbReference type="SUPFAM" id="SSF47384">
    <property type="entry name" value="Homodimeric domain of signal transducing histidine kinase"/>
    <property type="match status" value="1"/>
</dbReference>
<organism evidence="13 14">
    <name type="scientific">Spirosoma sordidisoli</name>
    <dbReference type="NCBI Taxonomy" id="2502893"/>
    <lineage>
        <taxon>Bacteria</taxon>
        <taxon>Pseudomonadati</taxon>
        <taxon>Bacteroidota</taxon>
        <taxon>Cytophagia</taxon>
        <taxon>Cytophagales</taxon>
        <taxon>Cytophagaceae</taxon>
        <taxon>Spirosoma</taxon>
    </lineage>
</organism>
<feature type="transmembrane region" description="Helical" evidence="10">
    <location>
        <begin position="756"/>
        <end position="779"/>
    </location>
</feature>
<evidence type="ECO:0000256" key="8">
    <source>
        <dbReference type="ARBA" id="ARBA00022840"/>
    </source>
</evidence>
<proteinExistence type="predicted"/>
<feature type="transmembrane region" description="Helical" evidence="10">
    <location>
        <begin position="958"/>
        <end position="980"/>
    </location>
</feature>
<keyword evidence="4" id="KW-0597">Phosphoprotein</keyword>
<dbReference type="GO" id="GO:0005524">
    <property type="term" value="F:ATP binding"/>
    <property type="evidence" value="ECO:0007669"/>
    <property type="project" value="UniProtKB-KW"/>
</dbReference>
<keyword evidence="10" id="KW-1133">Transmembrane helix</keyword>
<dbReference type="SMART" id="SM00304">
    <property type="entry name" value="HAMP"/>
    <property type="match status" value="1"/>
</dbReference>
<dbReference type="Proteomes" id="UP000290407">
    <property type="component" value="Unassembled WGS sequence"/>
</dbReference>
<evidence type="ECO:0000313" key="14">
    <source>
        <dbReference type="Proteomes" id="UP000290407"/>
    </source>
</evidence>
<feature type="transmembrane region" description="Helical" evidence="10">
    <location>
        <begin position="791"/>
        <end position="812"/>
    </location>
</feature>
<evidence type="ECO:0000256" key="10">
    <source>
        <dbReference type="SAM" id="Phobius"/>
    </source>
</evidence>
<dbReference type="SUPFAM" id="SSF55874">
    <property type="entry name" value="ATPase domain of HSP90 chaperone/DNA topoisomerase II/histidine kinase"/>
    <property type="match status" value="1"/>
</dbReference>
<dbReference type="PANTHER" id="PTHR43065:SF10">
    <property type="entry name" value="PEROXIDE STRESS-ACTIVATED HISTIDINE KINASE MAK3"/>
    <property type="match status" value="1"/>
</dbReference>
<dbReference type="SMART" id="SM00387">
    <property type="entry name" value="HATPase_c"/>
    <property type="match status" value="1"/>
</dbReference>
<dbReference type="GO" id="GO:0016020">
    <property type="term" value="C:membrane"/>
    <property type="evidence" value="ECO:0007669"/>
    <property type="project" value="UniProtKB-SubCell"/>
</dbReference>
<keyword evidence="10" id="KW-0472">Membrane</keyword>
<comment type="catalytic activity">
    <reaction evidence="1">
        <text>ATP + protein L-histidine = ADP + protein N-phospho-L-histidine.</text>
        <dbReference type="EC" id="2.7.13.3"/>
    </reaction>
</comment>
<keyword evidence="10" id="KW-0812">Transmembrane</keyword>
<feature type="transmembrane region" description="Helical" evidence="10">
    <location>
        <begin position="212"/>
        <end position="231"/>
    </location>
</feature>
<protein>
    <recommendedName>
        <fullName evidence="3">histidine kinase</fullName>
        <ecNumber evidence="3">2.7.13.3</ecNumber>
    </recommendedName>
</protein>
<dbReference type="InterPro" id="IPR003594">
    <property type="entry name" value="HATPase_dom"/>
</dbReference>
<comment type="caution">
    <text evidence="13">The sequence shown here is derived from an EMBL/GenBank/DDBJ whole genome shotgun (WGS) entry which is preliminary data.</text>
</comment>